<feature type="region of interest" description="Disordered" evidence="1">
    <location>
        <begin position="346"/>
        <end position="391"/>
    </location>
</feature>
<feature type="compositionally biased region" description="Basic residues" evidence="1">
    <location>
        <begin position="1"/>
        <end position="11"/>
    </location>
</feature>
<keyword evidence="3" id="KW-1185">Reference proteome</keyword>
<reference evidence="2" key="1">
    <citation type="submission" date="2023-04" db="EMBL/GenBank/DDBJ databases">
        <authorList>
            <consortium name="ELIXIR-Norway"/>
        </authorList>
    </citation>
    <scope>NUCLEOTIDE SEQUENCE [LARGE SCALE GENOMIC DNA]</scope>
</reference>
<name>A0ABN8Z5B6_RANTA</name>
<dbReference type="Proteomes" id="UP001176941">
    <property type="component" value="Chromosome 28"/>
</dbReference>
<feature type="region of interest" description="Disordered" evidence="1">
    <location>
        <begin position="204"/>
        <end position="225"/>
    </location>
</feature>
<accession>A0ABN8Z5B6</accession>
<proteinExistence type="predicted"/>
<feature type="region of interest" description="Disordered" evidence="1">
    <location>
        <begin position="245"/>
        <end position="269"/>
    </location>
</feature>
<feature type="region of interest" description="Disordered" evidence="1">
    <location>
        <begin position="1"/>
        <end position="40"/>
    </location>
</feature>
<gene>
    <name evidence="2" type="ORF">MRATA1EN1_LOCUS18019</name>
</gene>
<feature type="compositionally biased region" description="Gly residues" evidence="1">
    <location>
        <begin position="382"/>
        <end position="391"/>
    </location>
</feature>
<protein>
    <submittedName>
        <fullName evidence="2">Uncharacterized protein</fullName>
    </submittedName>
</protein>
<feature type="compositionally biased region" description="Low complexity" evidence="1">
    <location>
        <begin position="213"/>
        <end position="225"/>
    </location>
</feature>
<evidence type="ECO:0000313" key="2">
    <source>
        <dbReference type="EMBL" id="CAI9169057.1"/>
    </source>
</evidence>
<dbReference type="EMBL" id="OX459964">
    <property type="protein sequence ID" value="CAI9169057.1"/>
    <property type="molecule type" value="Genomic_DNA"/>
</dbReference>
<organism evidence="2 3">
    <name type="scientific">Rangifer tarandus platyrhynchus</name>
    <name type="common">Svalbard reindeer</name>
    <dbReference type="NCBI Taxonomy" id="3082113"/>
    <lineage>
        <taxon>Eukaryota</taxon>
        <taxon>Metazoa</taxon>
        <taxon>Chordata</taxon>
        <taxon>Craniata</taxon>
        <taxon>Vertebrata</taxon>
        <taxon>Euteleostomi</taxon>
        <taxon>Mammalia</taxon>
        <taxon>Eutheria</taxon>
        <taxon>Laurasiatheria</taxon>
        <taxon>Artiodactyla</taxon>
        <taxon>Ruminantia</taxon>
        <taxon>Pecora</taxon>
        <taxon>Cervidae</taxon>
        <taxon>Odocoileinae</taxon>
        <taxon>Rangifer</taxon>
    </lineage>
</organism>
<evidence type="ECO:0000313" key="3">
    <source>
        <dbReference type="Proteomes" id="UP001176941"/>
    </source>
</evidence>
<evidence type="ECO:0000256" key="1">
    <source>
        <dbReference type="SAM" id="MobiDB-lite"/>
    </source>
</evidence>
<sequence>MTRLKPHSRFGWRRDERLRPPFIPPPGARPSHTPSCGNAADGCKEHRVGLCAPKPGTRPASPQASTGAREVPGIECAERGGRADMVNALPGSGTATLYAGNSFNRPTFGSGQGFRVSTPGSLQGRRRGGFLTLCPEEAHSLRLRMEGRAAGGLSRALPSSQPLPVMEMDSFWGMGTAVLMGKAQCLSQEHGSGHGLLTTKLRAGPLRRERRPGAGARTAARPRSAAETRPAFQLLLLLEVEGKDEGKRENSTLAPSGAGHGGRGSLPRSAVTLSRGLGVGAVLQAEPVRESVTGKRAMKARAKPRLEGDCPFGLCLFTRVSQSNLPVTSLALSVCRGGFLLTRKTPDNERRTQLHTTHPCAAGRTQRSRGQPNASLPVADTGGKGLSGARL</sequence>